<feature type="transmembrane region" description="Helical" evidence="1">
    <location>
        <begin position="341"/>
        <end position="361"/>
    </location>
</feature>
<accession>A0A5D4XGQ2</accession>
<dbReference type="RefSeq" id="WP_149104507.1">
    <property type="nucleotide sequence ID" value="NZ_VTFT01000002.1"/>
</dbReference>
<evidence type="ECO:0000313" key="2">
    <source>
        <dbReference type="EMBL" id="TYT23807.1"/>
    </source>
</evidence>
<organism evidence="2 3">
    <name type="scientific">Luteimonas viscosa</name>
    <dbReference type="NCBI Taxonomy" id="1132694"/>
    <lineage>
        <taxon>Bacteria</taxon>
        <taxon>Pseudomonadati</taxon>
        <taxon>Pseudomonadota</taxon>
        <taxon>Gammaproteobacteria</taxon>
        <taxon>Lysobacterales</taxon>
        <taxon>Lysobacteraceae</taxon>
        <taxon>Luteimonas</taxon>
    </lineage>
</organism>
<name>A0A5D4XGQ2_9GAMM</name>
<evidence type="ECO:0000313" key="3">
    <source>
        <dbReference type="Proteomes" id="UP000324973"/>
    </source>
</evidence>
<dbReference type="AlphaFoldDB" id="A0A5D4XGQ2"/>
<gene>
    <name evidence="2" type="ORF">FZO89_16435</name>
</gene>
<protein>
    <submittedName>
        <fullName evidence="2">PepSY domain-containing protein</fullName>
    </submittedName>
</protein>
<dbReference type="PANTHER" id="PTHR34219:SF8">
    <property type="entry name" value="PEPSY DOMAIN-CONTAINING PROTEIN"/>
    <property type="match status" value="1"/>
</dbReference>
<keyword evidence="1" id="KW-0812">Transmembrane</keyword>
<comment type="caution">
    <text evidence="2">The sequence shown here is derived from an EMBL/GenBank/DDBJ whole genome shotgun (WGS) entry which is preliminary data.</text>
</comment>
<dbReference type="OrthoDB" id="9776609at2"/>
<feature type="transmembrane region" description="Helical" evidence="1">
    <location>
        <begin position="199"/>
        <end position="220"/>
    </location>
</feature>
<proteinExistence type="predicted"/>
<dbReference type="PANTHER" id="PTHR34219">
    <property type="entry name" value="IRON-REGULATED INNER MEMBRANE PROTEIN-RELATED"/>
    <property type="match status" value="1"/>
</dbReference>
<keyword evidence="1" id="KW-0472">Membrane</keyword>
<dbReference type="Pfam" id="PF03929">
    <property type="entry name" value="PepSY_TM"/>
    <property type="match status" value="1"/>
</dbReference>
<sequence>MPPAPPSAAVAAMPAKGRRRVWFDLHSWVGLKLCVLMAFVCLTGTLAVFSHEIDWALHPQMRVSPGPQHASWGTMVGAVQRAHPDWTLNGLSAPKGPRSAAMASMKTGEGRLRFVWVDPYRGTVTGDTHWFNAQRFLRNTHRHLMMPVKFGVPIVSALSIALLVTLVTSLVIYKKWWRGFLSMPRPERQRRFWGDVHRLAGVWSLWFIALIAVTGGWYLVESLGGGAGGQPDVLPEQTADADAKVPTPITPAAIDRAIAQARSEWPGLEVRRLALSTRGLVIEGQAEAWLVRDRANALGFDPGGHAITGRRTAGDLDGHHRISEMADPLHFGTFGGLLTQVIWFVFGLLLTTLSLTGAYLYGLRVADVLRAAARRSGKSGAAA</sequence>
<feature type="transmembrane region" description="Helical" evidence="1">
    <location>
        <begin position="28"/>
        <end position="49"/>
    </location>
</feature>
<dbReference type="Proteomes" id="UP000324973">
    <property type="component" value="Unassembled WGS sequence"/>
</dbReference>
<reference evidence="2 3" key="1">
    <citation type="submission" date="2019-08" db="EMBL/GenBank/DDBJ databases">
        <title>Luteimonas viscosus sp. nov., isolated from soil of a sunflower field.</title>
        <authorList>
            <person name="Jianli Z."/>
            <person name="Ying Z."/>
        </authorList>
    </citation>
    <scope>NUCLEOTIDE SEQUENCE [LARGE SCALE GENOMIC DNA]</scope>
    <source>
        <strain evidence="2 3">XBU10</strain>
    </source>
</reference>
<dbReference type="InterPro" id="IPR005625">
    <property type="entry name" value="PepSY-ass_TM"/>
</dbReference>
<keyword evidence="1" id="KW-1133">Transmembrane helix</keyword>
<feature type="transmembrane region" description="Helical" evidence="1">
    <location>
        <begin position="150"/>
        <end position="173"/>
    </location>
</feature>
<dbReference type="EMBL" id="VTFT01000002">
    <property type="protein sequence ID" value="TYT23807.1"/>
    <property type="molecule type" value="Genomic_DNA"/>
</dbReference>
<keyword evidence="3" id="KW-1185">Reference proteome</keyword>
<evidence type="ECO:0000256" key="1">
    <source>
        <dbReference type="SAM" id="Phobius"/>
    </source>
</evidence>